<proteinExistence type="predicted"/>
<evidence type="ECO:0000313" key="3">
    <source>
        <dbReference type="Proteomes" id="UP000286716"/>
    </source>
</evidence>
<dbReference type="InterPro" id="IPR007278">
    <property type="entry name" value="DUF397"/>
</dbReference>
<feature type="domain" description="DUF397" evidence="1">
    <location>
        <begin position="7"/>
        <end position="64"/>
    </location>
</feature>
<dbReference type="RefSeq" id="WP_020642422.1">
    <property type="nucleotide sequence ID" value="NZ_QHHU01000016.1"/>
</dbReference>
<organism evidence="2 3">
    <name type="scientific">Amycolatopsis balhimycina DSM 5908</name>
    <dbReference type="NCBI Taxonomy" id="1081091"/>
    <lineage>
        <taxon>Bacteria</taxon>
        <taxon>Bacillati</taxon>
        <taxon>Actinomycetota</taxon>
        <taxon>Actinomycetes</taxon>
        <taxon>Pseudonocardiales</taxon>
        <taxon>Pseudonocardiaceae</taxon>
        <taxon>Amycolatopsis</taxon>
    </lineage>
</organism>
<keyword evidence="3" id="KW-1185">Reference proteome</keyword>
<name>A0A428WQZ8_AMYBA</name>
<sequence length="72" mass="7762">MNPLANLTWRKSSFSNDGGSNGDTCVEAAELPDGRIAIRNSNHPGDGVTYFTRAEMSAWLKGVKAGEFDDLT</sequence>
<gene>
    <name evidence="2" type="ORF">DMA12_13605</name>
</gene>
<evidence type="ECO:0000259" key="1">
    <source>
        <dbReference type="Pfam" id="PF04149"/>
    </source>
</evidence>
<dbReference type="OrthoDB" id="4225390at2"/>
<dbReference type="Proteomes" id="UP000286716">
    <property type="component" value="Unassembled WGS sequence"/>
</dbReference>
<comment type="caution">
    <text evidence="2">The sequence shown here is derived from an EMBL/GenBank/DDBJ whole genome shotgun (WGS) entry which is preliminary data.</text>
</comment>
<dbReference type="EMBL" id="QHHU01000016">
    <property type="protein sequence ID" value="RSM45494.1"/>
    <property type="molecule type" value="Genomic_DNA"/>
</dbReference>
<protein>
    <submittedName>
        <fullName evidence="2">DUF397 domain-containing protein</fullName>
    </submittedName>
</protein>
<evidence type="ECO:0000313" key="2">
    <source>
        <dbReference type="EMBL" id="RSM45494.1"/>
    </source>
</evidence>
<reference evidence="2 3" key="1">
    <citation type="submission" date="2018-05" db="EMBL/GenBank/DDBJ databases">
        <title>Evolution of GPA BGCs.</title>
        <authorList>
            <person name="Waglechner N."/>
            <person name="Wright G.D."/>
        </authorList>
    </citation>
    <scope>NUCLEOTIDE SEQUENCE [LARGE SCALE GENOMIC DNA]</scope>
    <source>
        <strain evidence="2 3">DSM 5908</strain>
    </source>
</reference>
<dbReference type="Pfam" id="PF04149">
    <property type="entry name" value="DUF397"/>
    <property type="match status" value="1"/>
</dbReference>
<dbReference type="AlphaFoldDB" id="A0A428WQZ8"/>
<accession>A0A428WQZ8</accession>